<dbReference type="Proteomes" id="UP000288227">
    <property type="component" value="Unassembled WGS sequence"/>
</dbReference>
<dbReference type="RefSeq" id="WP_127122104.1">
    <property type="nucleotide sequence ID" value="NZ_BHXQ01000003.1"/>
</dbReference>
<name>A0A401U983_9BACT</name>
<comment type="caution">
    <text evidence="2">The sequence shown here is derived from an EMBL/GenBank/DDBJ whole genome shotgun (WGS) entry which is preliminary data.</text>
</comment>
<keyword evidence="3" id="KW-1185">Reference proteome</keyword>
<dbReference type="OrthoDB" id="5870625at2"/>
<proteinExistence type="predicted"/>
<gene>
    <name evidence="2" type="ORF">SanaruYs_16640</name>
</gene>
<accession>A0A401U983</accession>
<sequence length="204" mass="22552">MVKFDQFINVIHSAVQSANEALMQENLKLLETYFEDADESQEMKASLDEALDSIEKILQQTKPTREVLQQALKSFSGARKALENEDKPGTTKLAKSLRAKTVALQFPEQSSNGITMRNAHVPLISLVPVTMAQVSEVKFKTPLELQVENDELIISFSPTVSESKIENQHTVASIEITITPQASAAGLKALIKGYDNLLRSQIPN</sequence>
<organism evidence="2 3">
    <name type="scientific">Chryseotalea sanaruensis</name>
    <dbReference type="NCBI Taxonomy" id="2482724"/>
    <lineage>
        <taxon>Bacteria</taxon>
        <taxon>Pseudomonadati</taxon>
        <taxon>Bacteroidota</taxon>
        <taxon>Cytophagia</taxon>
        <taxon>Cytophagales</taxon>
        <taxon>Chryseotaleaceae</taxon>
        <taxon>Chryseotalea</taxon>
    </lineage>
</organism>
<feature type="coiled-coil region" evidence="1">
    <location>
        <begin position="40"/>
        <end position="85"/>
    </location>
</feature>
<keyword evidence="1" id="KW-0175">Coiled coil</keyword>
<evidence type="ECO:0000256" key="1">
    <source>
        <dbReference type="SAM" id="Coils"/>
    </source>
</evidence>
<evidence type="ECO:0000313" key="2">
    <source>
        <dbReference type="EMBL" id="GCC51439.1"/>
    </source>
</evidence>
<dbReference type="AlphaFoldDB" id="A0A401U983"/>
<protein>
    <submittedName>
        <fullName evidence="2">DUF2589 domain-containing protein</fullName>
    </submittedName>
</protein>
<reference evidence="2 3" key="1">
    <citation type="submission" date="2018-11" db="EMBL/GenBank/DDBJ databases">
        <title>Chryseotalea sanarue gen. nov., sp., nov., a member of the family Cytophagaceae, isolated from a brackish lake in Hamamatsu Japan.</title>
        <authorList>
            <person name="Maejima Y."/>
            <person name="Iino T."/>
            <person name="Muraguchi Y."/>
            <person name="Fukuda K."/>
            <person name="Ohkuma M."/>
            <person name="Moriuchi R."/>
            <person name="Dohra H."/>
            <person name="Kimbara K."/>
            <person name="Shintani M."/>
        </authorList>
    </citation>
    <scope>NUCLEOTIDE SEQUENCE [LARGE SCALE GENOMIC DNA]</scope>
    <source>
        <strain evidence="2 3">Ys</strain>
    </source>
</reference>
<evidence type="ECO:0000313" key="3">
    <source>
        <dbReference type="Proteomes" id="UP000288227"/>
    </source>
</evidence>
<dbReference type="EMBL" id="BHXQ01000003">
    <property type="protein sequence ID" value="GCC51439.1"/>
    <property type="molecule type" value="Genomic_DNA"/>
</dbReference>